<keyword evidence="2" id="KW-0732">Signal</keyword>
<dbReference type="GO" id="GO:0005576">
    <property type="term" value="C:extracellular region"/>
    <property type="evidence" value="ECO:0007669"/>
    <property type="project" value="TreeGrafter"/>
</dbReference>
<dbReference type="InterPro" id="IPR017853">
    <property type="entry name" value="GH"/>
</dbReference>
<keyword evidence="6" id="KW-1185">Reference proteome</keyword>
<keyword evidence="1" id="KW-0119">Carbohydrate metabolism</keyword>
<dbReference type="InterPro" id="IPR022409">
    <property type="entry name" value="PKD/Chitinase_dom"/>
</dbReference>
<dbReference type="InterPro" id="IPR013783">
    <property type="entry name" value="Ig-like_fold"/>
</dbReference>
<dbReference type="Gene3D" id="3.20.20.80">
    <property type="entry name" value="Glycosidases"/>
    <property type="match status" value="1"/>
</dbReference>
<reference evidence="5 6" key="1">
    <citation type="submission" date="2017-04" db="EMBL/GenBank/DDBJ databases">
        <authorList>
            <person name="Afonso C.L."/>
            <person name="Miller P.J."/>
            <person name="Scott M.A."/>
            <person name="Spackman E."/>
            <person name="Goraichik I."/>
            <person name="Dimitrov K.M."/>
            <person name="Suarez D.L."/>
            <person name="Swayne D.E."/>
        </authorList>
    </citation>
    <scope>NUCLEOTIDE SEQUENCE [LARGE SCALE GENOMIC DNA]</scope>
    <source>
        <strain evidence="5 6">KR-140</strain>
    </source>
</reference>
<dbReference type="OrthoDB" id="5478822at2"/>
<dbReference type="InterPro" id="IPR001223">
    <property type="entry name" value="Glyco_hydro18_cat"/>
</dbReference>
<dbReference type="SUPFAM" id="SSF49384">
    <property type="entry name" value="Carbohydrate-binding domain"/>
    <property type="match status" value="1"/>
</dbReference>
<evidence type="ECO:0000259" key="3">
    <source>
        <dbReference type="PROSITE" id="PS51173"/>
    </source>
</evidence>
<evidence type="ECO:0000256" key="2">
    <source>
        <dbReference type="SAM" id="SignalP"/>
    </source>
</evidence>
<keyword evidence="1" id="KW-0146">Chitin degradation</keyword>
<dbReference type="GO" id="GO:0004568">
    <property type="term" value="F:chitinase activity"/>
    <property type="evidence" value="ECO:0007669"/>
    <property type="project" value="TreeGrafter"/>
</dbReference>
<dbReference type="PROSITE" id="PS51173">
    <property type="entry name" value="CBM2"/>
    <property type="match status" value="1"/>
</dbReference>
<evidence type="ECO:0000256" key="1">
    <source>
        <dbReference type="ARBA" id="ARBA00023024"/>
    </source>
</evidence>
<dbReference type="SMART" id="SM00636">
    <property type="entry name" value="Glyco_18"/>
    <property type="match status" value="1"/>
</dbReference>
<dbReference type="PROSITE" id="PS51910">
    <property type="entry name" value="GH18_2"/>
    <property type="match status" value="1"/>
</dbReference>
<proteinExistence type="predicted"/>
<name>A0A1W1VW55_9DEIO</name>
<dbReference type="GO" id="GO:0005975">
    <property type="term" value="P:carbohydrate metabolic process"/>
    <property type="evidence" value="ECO:0007669"/>
    <property type="project" value="InterPro"/>
</dbReference>
<evidence type="ECO:0000313" key="5">
    <source>
        <dbReference type="EMBL" id="SMB97566.1"/>
    </source>
</evidence>
<organism evidence="5 6">
    <name type="scientific">Deinococcus hopiensis KR-140</name>
    <dbReference type="NCBI Taxonomy" id="695939"/>
    <lineage>
        <taxon>Bacteria</taxon>
        <taxon>Thermotogati</taxon>
        <taxon>Deinococcota</taxon>
        <taxon>Deinococci</taxon>
        <taxon>Deinococcales</taxon>
        <taxon>Deinococcaceae</taxon>
        <taxon>Deinococcus</taxon>
    </lineage>
</organism>
<feature type="chain" id="PRO_5012212975" evidence="2">
    <location>
        <begin position="24"/>
        <end position="620"/>
    </location>
</feature>
<dbReference type="AlphaFoldDB" id="A0A1W1VW55"/>
<accession>A0A1W1VW55</accession>
<dbReference type="InterPro" id="IPR035986">
    <property type="entry name" value="PKD_dom_sf"/>
</dbReference>
<sequence>MSKTHLGLGSLLLTALVSCGQQAAPSRTLTPQATNRVPTITAFSASKTTGPAPLDTTLTLQASDPDGDTLSCVLDINGDGYGDLNYGSCVSPKTQPYTFKQAGITKVRLMVTDARGATTAREIAITVGGAVPSPSPNPDPTPTPPTQAAFDVTYKVDSDWKSGFVATVTVKNNGPAVDGWTLGWSFDGDQRITGGWNGTPTQSGKAVTVKNASYNGNIPSGGTVSFGFMGEYPYGTSNPLPSVFTVNGVKVGEPAPPPPPPPPPLPAPSGNTWVMGYYVGYLRGLYPLDAVNWSALTHLMLGRVTPNSDGTLNTTFDIDTVNGPLWAKAAVQRAHANNRKVILMLGGAGTYGDFVGAANSANRARFIDNLLKLVDEYGADGLDLDWEPIQTGDEASLKALAEGLKARRPNLLLTLPVGWVNANFPSWEARPYFGQIAPLFDRINIMSYAMNGVYGGWQSWHSGALAGETGSTPSSVMSSVDAYANVGVPLSKIGLGIGFFGSCFTGVTGPNQSSATMKLVADDNVMSYANIMTQYASAGAKTWDDKAKVPYLSSSSGLGPQKCNFVSYEDPQSITLKGQYARQKGLGGAIVWNINQGYLKDAPVGSRDPLMDAVRAAFLP</sequence>
<dbReference type="Gene3D" id="2.60.40.290">
    <property type="match status" value="1"/>
</dbReference>
<gene>
    <name evidence="5" type="ORF">SAMN00790413_06062</name>
</gene>
<dbReference type="PANTHER" id="PTHR11177">
    <property type="entry name" value="CHITINASE"/>
    <property type="match status" value="1"/>
</dbReference>
<dbReference type="GO" id="GO:0006032">
    <property type="term" value="P:chitin catabolic process"/>
    <property type="evidence" value="ECO:0007669"/>
    <property type="project" value="UniProtKB-KW"/>
</dbReference>
<dbReference type="EMBL" id="FWWU01000011">
    <property type="protein sequence ID" value="SMB97566.1"/>
    <property type="molecule type" value="Genomic_DNA"/>
</dbReference>
<evidence type="ECO:0000259" key="4">
    <source>
        <dbReference type="PROSITE" id="PS51910"/>
    </source>
</evidence>
<dbReference type="InterPro" id="IPR011583">
    <property type="entry name" value="Chitinase_II/V-like_cat"/>
</dbReference>
<evidence type="ECO:0000313" key="6">
    <source>
        <dbReference type="Proteomes" id="UP000192582"/>
    </source>
</evidence>
<dbReference type="SUPFAM" id="SSF51445">
    <property type="entry name" value="(Trans)glycosidases"/>
    <property type="match status" value="1"/>
</dbReference>
<dbReference type="InterPro" id="IPR008965">
    <property type="entry name" value="CBM2/CBM3_carb-bd_dom_sf"/>
</dbReference>
<dbReference type="RefSeq" id="WP_084051383.1">
    <property type="nucleotide sequence ID" value="NZ_FWWU01000011.1"/>
</dbReference>
<dbReference type="PANTHER" id="PTHR11177:SF392">
    <property type="entry name" value="HAP41P"/>
    <property type="match status" value="1"/>
</dbReference>
<dbReference type="Proteomes" id="UP000192582">
    <property type="component" value="Unassembled WGS sequence"/>
</dbReference>
<feature type="domain" description="CBM2" evidence="3">
    <location>
        <begin position="143"/>
        <end position="254"/>
    </location>
</feature>
<dbReference type="InterPro" id="IPR029070">
    <property type="entry name" value="Chitinase_insertion_sf"/>
</dbReference>
<dbReference type="InterPro" id="IPR001919">
    <property type="entry name" value="CBD2"/>
</dbReference>
<dbReference type="InterPro" id="IPR012291">
    <property type="entry name" value="CBM2_carb-bd_dom_sf"/>
</dbReference>
<keyword evidence="1" id="KW-0624">Polysaccharide degradation</keyword>
<feature type="signal peptide" evidence="2">
    <location>
        <begin position="1"/>
        <end position="23"/>
    </location>
</feature>
<protein>
    <submittedName>
        <fullName evidence="5">Cellulose binding domain-containing protein</fullName>
    </submittedName>
</protein>
<dbReference type="Gene3D" id="2.60.40.10">
    <property type="entry name" value="Immunoglobulins"/>
    <property type="match status" value="1"/>
</dbReference>
<dbReference type="Pfam" id="PF00553">
    <property type="entry name" value="CBM_2"/>
    <property type="match status" value="1"/>
</dbReference>
<dbReference type="STRING" id="695939.SAMN00790413_06062"/>
<dbReference type="SUPFAM" id="SSF49299">
    <property type="entry name" value="PKD domain"/>
    <property type="match status" value="1"/>
</dbReference>
<dbReference type="GO" id="GO:0030247">
    <property type="term" value="F:polysaccharide binding"/>
    <property type="evidence" value="ECO:0007669"/>
    <property type="project" value="UniProtKB-UniRule"/>
</dbReference>
<dbReference type="GO" id="GO:0008061">
    <property type="term" value="F:chitin binding"/>
    <property type="evidence" value="ECO:0007669"/>
    <property type="project" value="InterPro"/>
</dbReference>
<dbReference type="Pfam" id="PF00704">
    <property type="entry name" value="Glyco_hydro_18"/>
    <property type="match status" value="1"/>
</dbReference>
<dbReference type="PROSITE" id="PS51257">
    <property type="entry name" value="PROKAR_LIPOPROTEIN"/>
    <property type="match status" value="1"/>
</dbReference>
<dbReference type="SMART" id="SM00637">
    <property type="entry name" value="CBD_II"/>
    <property type="match status" value="1"/>
</dbReference>
<dbReference type="SMART" id="SM00089">
    <property type="entry name" value="PKD"/>
    <property type="match status" value="1"/>
</dbReference>
<dbReference type="InterPro" id="IPR050314">
    <property type="entry name" value="Glycosyl_Hydrlase_18"/>
</dbReference>
<feature type="domain" description="GH18" evidence="4">
    <location>
        <begin position="272"/>
        <end position="620"/>
    </location>
</feature>
<dbReference type="Gene3D" id="3.10.50.10">
    <property type="match status" value="1"/>
</dbReference>